<dbReference type="PROSITE" id="PS00108">
    <property type="entry name" value="PROTEIN_KINASE_ST"/>
    <property type="match status" value="1"/>
</dbReference>
<dbReference type="GO" id="GO:0005524">
    <property type="term" value="F:ATP binding"/>
    <property type="evidence" value="ECO:0007669"/>
    <property type="project" value="InterPro"/>
</dbReference>
<proteinExistence type="inferred from homology"/>
<dbReference type="SUPFAM" id="SSF56112">
    <property type="entry name" value="Protein kinase-like (PK-like)"/>
    <property type="match status" value="1"/>
</dbReference>
<evidence type="ECO:0000256" key="1">
    <source>
        <dbReference type="ARBA" id="ARBA00009670"/>
    </source>
</evidence>
<comment type="similarity">
    <text evidence="1">Belongs to the protein kinase superfamily. ADCK protein kinase family.</text>
</comment>
<dbReference type="Gene3D" id="1.10.510.10">
    <property type="entry name" value="Transferase(Phosphotransferase) domain 1"/>
    <property type="match status" value="3"/>
</dbReference>
<accession>A0A3P7JP50</accession>
<protein>
    <recommendedName>
        <fullName evidence="2">non-specific serine/threonine protein kinase</fullName>
        <ecNumber evidence="2">2.7.11.1</ecNumber>
    </recommendedName>
</protein>
<evidence type="ECO:0000313" key="4">
    <source>
        <dbReference type="EMBL" id="VDM78007.1"/>
    </source>
</evidence>
<feature type="domain" description="Protein kinase" evidence="3">
    <location>
        <begin position="1"/>
        <end position="251"/>
    </location>
</feature>
<dbReference type="OrthoDB" id="5979581at2759"/>
<evidence type="ECO:0000256" key="2">
    <source>
        <dbReference type="ARBA" id="ARBA00012513"/>
    </source>
</evidence>
<dbReference type="Pfam" id="PF03109">
    <property type="entry name" value="ABC1"/>
    <property type="match status" value="1"/>
</dbReference>
<dbReference type="AlphaFoldDB" id="A0A3P7JP50"/>
<dbReference type="PROSITE" id="PS51257">
    <property type="entry name" value="PROKAR_LIPOPROTEIN"/>
    <property type="match status" value="1"/>
</dbReference>
<sequence>MTLVGKSLQDLNKGGPGGHMTIGCAISCGIQCLEALEGRDNCATETLSKSFCLLRFSDLHNIGYLHRDVKPDLNKGGPGGHMTIGCAISCGIQCLEALEGRNNCATEMVSKSFSSLRFSDLHNIGYLHRDVKPGNYTIGRAELRELRKIYILDFGMCRKFTNDQSTYCAKFFTKHSSNTSFDLRKDDCETWVYMLVEFTYGRLPWKEIQDMNQYDLRKDDCETWVYMLVEFTYGRLPWKEIQDMNQVPTII</sequence>
<gene>
    <name evidence="4" type="ORF">SVUK_LOCUS13005</name>
</gene>
<reference evidence="4 5" key="1">
    <citation type="submission" date="2018-11" db="EMBL/GenBank/DDBJ databases">
        <authorList>
            <consortium name="Pathogen Informatics"/>
        </authorList>
    </citation>
    <scope>NUCLEOTIDE SEQUENCE [LARGE SCALE GENOMIC DNA]</scope>
</reference>
<dbReference type="InterPro" id="IPR000719">
    <property type="entry name" value="Prot_kinase_dom"/>
</dbReference>
<dbReference type="PROSITE" id="PS50011">
    <property type="entry name" value="PROTEIN_KINASE_DOM"/>
    <property type="match status" value="1"/>
</dbReference>
<evidence type="ECO:0000313" key="5">
    <source>
        <dbReference type="Proteomes" id="UP000270094"/>
    </source>
</evidence>
<dbReference type="InterPro" id="IPR011009">
    <property type="entry name" value="Kinase-like_dom_sf"/>
</dbReference>
<dbReference type="EMBL" id="UYYB01100689">
    <property type="protein sequence ID" value="VDM78007.1"/>
    <property type="molecule type" value="Genomic_DNA"/>
</dbReference>
<dbReference type="PANTHER" id="PTHR11909">
    <property type="entry name" value="CASEIN KINASE-RELATED"/>
    <property type="match status" value="1"/>
</dbReference>
<organism evidence="4 5">
    <name type="scientific">Strongylus vulgaris</name>
    <name type="common">Blood worm</name>
    <dbReference type="NCBI Taxonomy" id="40348"/>
    <lineage>
        <taxon>Eukaryota</taxon>
        <taxon>Metazoa</taxon>
        <taxon>Ecdysozoa</taxon>
        <taxon>Nematoda</taxon>
        <taxon>Chromadorea</taxon>
        <taxon>Rhabditida</taxon>
        <taxon>Rhabditina</taxon>
        <taxon>Rhabditomorpha</taxon>
        <taxon>Strongyloidea</taxon>
        <taxon>Strongylidae</taxon>
        <taxon>Strongylus</taxon>
    </lineage>
</organism>
<evidence type="ECO:0000259" key="3">
    <source>
        <dbReference type="PROSITE" id="PS50011"/>
    </source>
</evidence>
<name>A0A3P7JP50_STRVU</name>
<keyword evidence="5" id="KW-1185">Reference proteome</keyword>
<dbReference type="InterPro" id="IPR050235">
    <property type="entry name" value="CK1_Ser-Thr_kinase"/>
</dbReference>
<dbReference type="Proteomes" id="UP000270094">
    <property type="component" value="Unassembled WGS sequence"/>
</dbReference>
<dbReference type="InterPro" id="IPR008271">
    <property type="entry name" value="Ser/Thr_kinase_AS"/>
</dbReference>
<dbReference type="InterPro" id="IPR004147">
    <property type="entry name" value="ABC1_dom"/>
</dbReference>
<dbReference type="GO" id="GO:0004674">
    <property type="term" value="F:protein serine/threonine kinase activity"/>
    <property type="evidence" value="ECO:0007669"/>
    <property type="project" value="UniProtKB-EC"/>
</dbReference>
<dbReference type="EC" id="2.7.11.1" evidence="2"/>